<evidence type="ECO:0000313" key="2">
    <source>
        <dbReference type="EMBL" id="BAS71812.1"/>
    </source>
</evidence>
<dbReference type="eggNOG" id="ENOG502T1GZ">
    <property type="taxonomic scope" value="Eukaryota"/>
</dbReference>
<proteinExistence type="predicted"/>
<dbReference type="InParanoid" id="A0A0P0V1R9"/>
<feature type="region of interest" description="Disordered" evidence="1">
    <location>
        <begin position="302"/>
        <end position="355"/>
    </location>
</feature>
<reference evidence="2 3" key="3">
    <citation type="journal article" date="2013" name="Rice">
        <title>Improvement of the Oryza sativa Nipponbare reference genome using next generation sequence and optical map data.</title>
        <authorList>
            <person name="Kawahara Y."/>
            <person name="de la Bastide M."/>
            <person name="Hamilton J.P."/>
            <person name="Kanamori H."/>
            <person name="McCombie W.R."/>
            <person name="Ouyang S."/>
            <person name="Schwartz D.C."/>
            <person name="Tanaka T."/>
            <person name="Wu J."/>
            <person name="Zhou S."/>
            <person name="Childs K.L."/>
            <person name="Davidson R.M."/>
            <person name="Lin H."/>
            <person name="Quesada-Ocampo L."/>
            <person name="Vaillancourt B."/>
            <person name="Sakai H."/>
            <person name="Lee S.S."/>
            <person name="Kim J."/>
            <person name="Numa H."/>
            <person name="Itoh T."/>
            <person name="Buell C.R."/>
            <person name="Matsumoto T."/>
        </authorList>
    </citation>
    <scope>NUCLEOTIDE SEQUENCE [LARGE SCALE GENOMIC DNA]</scope>
    <source>
        <strain evidence="3">cv. Nipponbare</strain>
    </source>
</reference>
<sequence length="355" mass="38132">FLVAKDAFAEVGNHEGKALTQGNLGLPAQELFRTGDVRLALVWIIRSVRTELNASIRINGVLDNLSQLQHGELTRITQVKWSYVLPFHQAHQPFHQIRDILKAPSLLAITIDSQRFLPHDGYLSNKVADNTAIINAHARTICVKNPSNPNLKVGTTVVIHGQRFSCALALIIAASNTNGVDIAPVSLHLRVLEGISIYLTGAGEEKFCPNPLGQSKHVQCPNHVGYDGLDGVVLVVHGASGAGEVVDLVDLEQDGLDDVVADHLESRVGEVVRHVVLAPREEVVDDDHAVAALHQAVHEVAPDEPGAARDEHPQRAAAEAQRHLPPGGLVQRRRRRRRERGEVAEGGGGGGGGGG</sequence>
<dbReference type="AlphaFoldDB" id="A0A0P0V1R9"/>
<accession>A0A0P0V1R9</accession>
<name>A0A0P0V1R9_ORYSJ</name>
<evidence type="ECO:0000256" key="1">
    <source>
        <dbReference type="SAM" id="MobiDB-lite"/>
    </source>
</evidence>
<feature type="compositionally biased region" description="Gly residues" evidence="1">
    <location>
        <begin position="344"/>
        <end position="355"/>
    </location>
</feature>
<dbReference type="PaxDb" id="39947-A0A0P0V1R9"/>
<evidence type="ECO:0000313" key="3">
    <source>
        <dbReference type="Proteomes" id="UP000059680"/>
    </source>
</evidence>
<dbReference type="Gramene" id="Os01t0315850-00">
    <property type="protein sequence ID" value="Os01t0315850-00"/>
    <property type="gene ID" value="Os01g0315850"/>
</dbReference>
<keyword evidence="3" id="KW-1185">Reference proteome</keyword>
<protein>
    <submittedName>
        <fullName evidence="2">Os01g0315850 protein</fullName>
    </submittedName>
</protein>
<feature type="non-terminal residue" evidence="2">
    <location>
        <position position="1"/>
    </location>
</feature>
<dbReference type="EMBL" id="AP014957">
    <property type="protein sequence ID" value="BAS71812.1"/>
    <property type="molecule type" value="Genomic_DNA"/>
</dbReference>
<organism evidence="2 3">
    <name type="scientific">Oryza sativa subsp. japonica</name>
    <name type="common">Rice</name>
    <dbReference type="NCBI Taxonomy" id="39947"/>
    <lineage>
        <taxon>Eukaryota</taxon>
        <taxon>Viridiplantae</taxon>
        <taxon>Streptophyta</taxon>
        <taxon>Embryophyta</taxon>
        <taxon>Tracheophyta</taxon>
        <taxon>Spermatophyta</taxon>
        <taxon>Magnoliopsida</taxon>
        <taxon>Liliopsida</taxon>
        <taxon>Poales</taxon>
        <taxon>Poaceae</taxon>
        <taxon>BOP clade</taxon>
        <taxon>Oryzoideae</taxon>
        <taxon>Oryzeae</taxon>
        <taxon>Oryzinae</taxon>
        <taxon>Oryza</taxon>
        <taxon>Oryza sativa</taxon>
    </lineage>
</organism>
<reference evidence="2 3" key="2">
    <citation type="journal article" date="2013" name="Plant Cell Physiol.">
        <title>Rice Annotation Project Database (RAP-DB): an integrative and interactive database for rice genomics.</title>
        <authorList>
            <person name="Sakai H."/>
            <person name="Lee S.S."/>
            <person name="Tanaka T."/>
            <person name="Numa H."/>
            <person name="Kim J."/>
            <person name="Kawahara Y."/>
            <person name="Wakimoto H."/>
            <person name="Yang C.C."/>
            <person name="Iwamoto M."/>
            <person name="Abe T."/>
            <person name="Yamada Y."/>
            <person name="Muto A."/>
            <person name="Inokuchi H."/>
            <person name="Ikemura T."/>
            <person name="Matsumoto T."/>
            <person name="Sasaki T."/>
            <person name="Itoh T."/>
        </authorList>
    </citation>
    <scope>NUCLEOTIDE SEQUENCE [LARGE SCALE GENOMIC DNA]</scope>
    <source>
        <strain evidence="3">cv. Nipponbare</strain>
    </source>
</reference>
<reference evidence="3" key="1">
    <citation type="journal article" date="2005" name="Nature">
        <title>The map-based sequence of the rice genome.</title>
        <authorList>
            <consortium name="International rice genome sequencing project (IRGSP)"/>
            <person name="Matsumoto T."/>
            <person name="Wu J."/>
            <person name="Kanamori H."/>
            <person name="Katayose Y."/>
            <person name="Fujisawa M."/>
            <person name="Namiki N."/>
            <person name="Mizuno H."/>
            <person name="Yamamoto K."/>
            <person name="Antonio B.A."/>
            <person name="Baba T."/>
            <person name="Sakata K."/>
            <person name="Nagamura Y."/>
            <person name="Aoki H."/>
            <person name="Arikawa K."/>
            <person name="Arita K."/>
            <person name="Bito T."/>
            <person name="Chiden Y."/>
            <person name="Fujitsuka N."/>
            <person name="Fukunaka R."/>
            <person name="Hamada M."/>
            <person name="Harada C."/>
            <person name="Hayashi A."/>
            <person name="Hijishita S."/>
            <person name="Honda M."/>
            <person name="Hosokawa S."/>
            <person name="Ichikawa Y."/>
            <person name="Idonuma A."/>
            <person name="Iijima M."/>
            <person name="Ikeda M."/>
            <person name="Ikeno M."/>
            <person name="Ito K."/>
            <person name="Ito S."/>
            <person name="Ito T."/>
            <person name="Ito Y."/>
            <person name="Ito Y."/>
            <person name="Iwabuchi A."/>
            <person name="Kamiya K."/>
            <person name="Karasawa W."/>
            <person name="Kurita K."/>
            <person name="Katagiri S."/>
            <person name="Kikuta A."/>
            <person name="Kobayashi H."/>
            <person name="Kobayashi N."/>
            <person name="Machita K."/>
            <person name="Maehara T."/>
            <person name="Masukawa M."/>
            <person name="Mizubayashi T."/>
            <person name="Mukai Y."/>
            <person name="Nagasaki H."/>
            <person name="Nagata Y."/>
            <person name="Naito S."/>
            <person name="Nakashima M."/>
            <person name="Nakama Y."/>
            <person name="Nakamichi Y."/>
            <person name="Nakamura M."/>
            <person name="Meguro A."/>
            <person name="Negishi M."/>
            <person name="Ohta I."/>
            <person name="Ohta T."/>
            <person name="Okamoto M."/>
            <person name="Ono N."/>
            <person name="Saji S."/>
            <person name="Sakaguchi M."/>
            <person name="Sakai K."/>
            <person name="Shibata M."/>
            <person name="Shimokawa T."/>
            <person name="Song J."/>
            <person name="Takazaki Y."/>
            <person name="Terasawa K."/>
            <person name="Tsugane M."/>
            <person name="Tsuji K."/>
            <person name="Ueda S."/>
            <person name="Waki K."/>
            <person name="Yamagata H."/>
            <person name="Yamamoto M."/>
            <person name="Yamamoto S."/>
            <person name="Yamane H."/>
            <person name="Yoshiki S."/>
            <person name="Yoshihara R."/>
            <person name="Yukawa K."/>
            <person name="Zhong H."/>
            <person name="Yano M."/>
            <person name="Yuan Q."/>
            <person name="Ouyang S."/>
            <person name="Liu J."/>
            <person name="Jones K.M."/>
            <person name="Gansberger K."/>
            <person name="Moffat K."/>
            <person name="Hill J."/>
            <person name="Bera J."/>
            <person name="Fadrosh D."/>
            <person name="Jin S."/>
            <person name="Johri S."/>
            <person name="Kim M."/>
            <person name="Overton L."/>
            <person name="Reardon M."/>
            <person name="Tsitrin T."/>
            <person name="Vuong H."/>
            <person name="Weaver B."/>
            <person name="Ciecko A."/>
            <person name="Tallon L."/>
            <person name="Jackson J."/>
            <person name="Pai G."/>
            <person name="Aken S.V."/>
            <person name="Utterback T."/>
            <person name="Reidmuller S."/>
            <person name="Feldblyum T."/>
            <person name="Hsiao J."/>
            <person name="Zismann V."/>
            <person name="Iobst S."/>
            <person name="de Vazeille A.R."/>
            <person name="Buell C.R."/>
            <person name="Ying K."/>
            <person name="Li Y."/>
            <person name="Lu T."/>
            <person name="Huang Y."/>
            <person name="Zhao Q."/>
            <person name="Feng Q."/>
            <person name="Zhang L."/>
            <person name="Zhu J."/>
            <person name="Weng Q."/>
            <person name="Mu J."/>
            <person name="Lu Y."/>
            <person name="Fan D."/>
            <person name="Liu Y."/>
            <person name="Guan J."/>
            <person name="Zhang Y."/>
            <person name="Yu S."/>
            <person name="Liu X."/>
            <person name="Zhang Y."/>
            <person name="Hong G."/>
            <person name="Han B."/>
            <person name="Choisne N."/>
            <person name="Demange N."/>
            <person name="Orjeda G."/>
            <person name="Samain S."/>
            <person name="Cattolico L."/>
            <person name="Pelletier E."/>
            <person name="Couloux A."/>
            <person name="Segurens B."/>
            <person name="Wincker P."/>
            <person name="D'Hont A."/>
            <person name="Scarpelli C."/>
            <person name="Weissenbach J."/>
            <person name="Salanoubat M."/>
            <person name="Quetier F."/>
            <person name="Yu Y."/>
            <person name="Kim H.R."/>
            <person name="Rambo T."/>
            <person name="Currie J."/>
            <person name="Collura K."/>
            <person name="Luo M."/>
            <person name="Yang T."/>
            <person name="Ammiraju J.S.S."/>
            <person name="Engler F."/>
            <person name="Soderlund C."/>
            <person name="Wing R.A."/>
            <person name="Palmer L.E."/>
            <person name="de la Bastide M."/>
            <person name="Spiegel L."/>
            <person name="Nascimento L."/>
            <person name="Zutavern T."/>
            <person name="O'Shaughnessy A."/>
            <person name="Dike S."/>
            <person name="Dedhia N."/>
            <person name="Preston R."/>
            <person name="Balija V."/>
            <person name="McCombie W.R."/>
            <person name="Chow T."/>
            <person name="Chen H."/>
            <person name="Chung M."/>
            <person name="Chen C."/>
            <person name="Shaw J."/>
            <person name="Wu H."/>
            <person name="Hsiao K."/>
            <person name="Chao Y."/>
            <person name="Chu M."/>
            <person name="Cheng C."/>
            <person name="Hour A."/>
            <person name="Lee P."/>
            <person name="Lin S."/>
            <person name="Lin Y."/>
            <person name="Liou J."/>
            <person name="Liu S."/>
            <person name="Hsing Y."/>
            <person name="Raghuvanshi S."/>
            <person name="Mohanty A."/>
            <person name="Bharti A.K."/>
            <person name="Gaur A."/>
            <person name="Gupta V."/>
            <person name="Kumar D."/>
            <person name="Ravi V."/>
            <person name="Vij S."/>
            <person name="Kapur A."/>
            <person name="Khurana P."/>
            <person name="Khurana P."/>
            <person name="Khurana J.P."/>
            <person name="Tyagi A.K."/>
            <person name="Gaikwad K."/>
            <person name="Singh A."/>
            <person name="Dalal V."/>
            <person name="Srivastava S."/>
            <person name="Dixit A."/>
            <person name="Pal A.K."/>
            <person name="Ghazi I.A."/>
            <person name="Yadav M."/>
            <person name="Pandit A."/>
            <person name="Bhargava A."/>
            <person name="Sureshbabu K."/>
            <person name="Batra K."/>
            <person name="Sharma T.R."/>
            <person name="Mohapatra T."/>
            <person name="Singh N.K."/>
            <person name="Messing J."/>
            <person name="Nelson A.B."/>
            <person name="Fuks G."/>
            <person name="Kavchok S."/>
            <person name="Keizer G."/>
            <person name="Linton E."/>
            <person name="Llaca V."/>
            <person name="Song R."/>
            <person name="Tanyolac B."/>
            <person name="Young S."/>
            <person name="Ho-Il K."/>
            <person name="Hahn J.H."/>
            <person name="Sangsakoo G."/>
            <person name="Vanavichit A."/>
            <person name="de Mattos Luiz.A.T."/>
            <person name="Zimmer P.D."/>
            <person name="Malone G."/>
            <person name="Dellagostin O."/>
            <person name="de Oliveira A.C."/>
            <person name="Bevan M."/>
            <person name="Bancroft I."/>
            <person name="Minx P."/>
            <person name="Cordum H."/>
            <person name="Wilson R."/>
            <person name="Cheng Z."/>
            <person name="Jin W."/>
            <person name="Jiang J."/>
            <person name="Leong S.A."/>
            <person name="Iwama H."/>
            <person name="Gojobori T."/>
            <person name="Itoh T."/>
            <person name="Niimura Y."/>
            <person name="Fujii Y."/>
            <person name="Habara T."/>
            <person name="Sakai H."/>
            <person name="Sato Y."/>
            <person name="Wilson G."/>
            <person name="Kumar K."/>
            <person name="McCouch S."/>
            <person name="Juretic N."/>
            <person name="Hoen D."/>
            <person name="Wright S."/>
            <person name="Bruskiewich R."/>
            <person name="Bureau T."/>
            <person name="Miyao A."/>
            <person name="Hirochika H."/>
            <person name="Nishikawa T."/>
            <person name="Kadowaki K."/>
            <person name="Sugiura M."/>
            <person name="Burr B."/>
            <person name="Sasaki T."/>
        </authorList>
    </citation>
    <scope>NUCLEOTIDE SEQUENCE [LARGE SCALE GENOMIC DNA]</scope>
    <source>
        <strain evidence="3">cv. Nipponbare</strain>
    </source>
</reference>
<gene>
    <name evidence="2" type="ordered locus">Os01g0315850</name>
    <name evidence="2" type="ORF">OSNPB_010315850</name>
</gene>
<feature type="compositionally biased region" description="Basic and acidic residues" evidence="1">
    <location>
        <begin position="302"/>
        <end position="314"/>
    </location>
</feature>
<dbReference type="Proteomes" id="UP000059680">
    <property type="component" value="Chromosome 1"/>
</dbReference>